<evidence type="ECO:0000259" key="2">
    <source>
        <dbReference type="Pfam" id="PF10988"/>
    </source>
</evidence>
<feature type="domain" description="Putative auto-transporter adhesin head GIN" evidence="2">
    <location>
        <begin position="41"/>
        <end position="259"/>
    </location>
</feature>
<comment type="caution">
    <text evidence="3">The sequence shown here is derived from an EMBL/GenBank/DDBJ whole genome shotgun (WGS) entry which is preliminary data.</text>
</comment>
<sequence>MKKSCLVLLVLLCTAVTFAQKREKIKGSKNVTVSTKEVQTFDSLELEDNMEVYLTKGSTQSLEIEADDNLHESIQADIHGTTLRLYTNKEITGAKKITVRVTYTGELKSIIAKHQVMLYALTELELENIAIKNVDFSKSFLNVKAGTFSISLNDKTTAEINVKAESATVELSKNADLKALIATQNLKMDMYQKTTAAIEGDAAAMQLRVDNTASFTGKKLTVKNATVVAEGFAKSSILVTETLDLEASGKTEIELFGAPTAVSMKKFADSAAIYKKEL</sequence>
<gene>
    <name evidence="3" type="ORF">FMM05_13635</name>
</gene>
<dbReference type="OrthoDB" id="1419485at2"/>
<keyword evidence="1" id="KW-0732">Signal</keyword>
<feature type="signal peptide" evidence="1">
    <location>
        <begin position="1"/>
        <end position="19"/>
    </location>
</feature>
<dbReference type="RefSeq" id="WP_143373949.1">
    <property type="nucleotide sequence ID" value="NZ_VJVZ01000008.1"/>
</dbReference>
<evidence type="ECO:0000313" key="3">
    <source>
        <dbReference type="EMBL" id="TRW23691.1"/>
    </source>
</evidence>
<dbReference type="InterPro" id="IPR021255">
    <property type="entry name" value="DUF2807"/>
</dbReference>
<evidence type="ECO:0000313" key="4">
    <source>
        <dbReference type="Proteomes" id="UP000320643"/>
    </source>
</evidence>
<dbReference type="AlphaFoldDB" id="A0A552UZQ4"/>
<dbReference type="Proteomes" id="UP000320643">
    <property type="component" value="Unassembled WGS sequence"/>
</dbReference>
<organism evidence="3 4">
    <name type="scientific">Flavobacterium zepuense</name>
    <dbReference type="NCBI Taxonomy" id="2593302"/>
    <lineage>
        <taxon>Bacteria</taxon>
        <taxon>Pseudomonadati</taxon>
        <taxon>Bacteroidota</taxon>
        <taxon>Flavobacteriia</taxon>
        <taxon>Flavobacteriales</taxon>
        <taxon>Flavobacteriaceae</taxon>
        <taxon>Flavobacterium</taxon>
    </lineage>
</organism>
<dbReference type="EMBL" id="VJVZ01000008">
    <property type="protein sequence ID" value="TRW23691.1"/>
    <property type="molecule type" value="Genomic_DNA"/>
</dbReference>
<proteinExistence type="predicted"/>
<dbReference type="Pfam" id="PF10988">
    <property type="entry name" value="DUF2807"/>
    <property type="match status" value="1"/>
</dbReference>
<evidence type="ECO:0000256" key="1">
    <source>
        <dbReference type="SAM" id="SignalP"/>
    </source>
</evidence>
<reference evidence="3 4" key="1">
    <citation type="submission" date="2019-07" db="EMBL/GenBank/DDBJ databases">
        <title>Flavobacterium sp. nov., isolated from glacier ice.</title>
        <authorList>
            <person name="Liu Q."/>
            <person name="Xin Y.-H."/>
        </authorList>
    </citation>
    <scope>NUCLEOTIDE SEQUENCE [LARGE SCALE GENOMIC DNA]</scope>
    <source>
        <strain evidence="3 4">ZT4R6</strain>
    </source>
</reference>
<protein>
    <submittedName>
        <fullName evidence="3">DUF2807 domain-containing protein</fullName>
    </submittedName>
</protein>
<accession>A0A552UZQ4</accession>
<name>A0A552UZQ4_9FLAO</name>
<dbReference type="Gene3D" id="2.160.20.120">
    <property type="match status" value="1"/>
</dbReference>
<feature type="chain" id="PRO_5022132930" evidence="1">
    <location>
        <begin position="20"/>
        <end position="278"/>
    </location>
</feature>
<keyword evidence="4" id="KW-1185">Reference proteome</keyword>